<gene>
    <name evidence="2" type="ORF">PENSTE_c015G07763</name>
</gene>
<sequence>MEPTPPEPREKVLSSITRLQEPSKSGNLPVKDAKRSHARMALMIGISRIQYVRKVRQFPEVQSYH</sequence>
<organism evidence="2 3">
    <name type="scientific">Penicillium steckii</name>
    <dbReference type="NCBI Taxonomy" id="303698"/>
    <lineage>
        <taxon>Eukaryota</taxon>
        <taxon>Fungi</taxon>
        <taxon>Dikarya</taxon>
        <taxon>Ascomycota</taxon>
        <taxon>Pezizomycotina</taxon>
        <taxon>Eurotiomycetes</taxon>
        <taxon>Eurotiomycetidae</taxon>
        <taxon>Eurotiales</taxon>
        <taxon>Aspergillaceae</taxon>
        <taxon>Penicillium</taxon>
    </lineage>
</organism>
<name>A0A1V6T0C4_9EURO</name>
<evidence type="ECO:0000256" key="1">
    <source>
        <dbReference type="SAM" id="MobiDB-lite"/>
    </source>
</evidence>
<feature type="compositionally biased region" description="Polar residues" evidence="1">
    <location>
        <begin position="14"/>
        <end position="26"/>
    </location>
</feature>
<dbReference type="AlphaFoldDB" id="A0A1V6T0C4"/>
<proteinExistence type="predicted"/>
<evidence type="ECO:0000313" key="3">
    <source>
        <dbReference type="Proteomes" id="UP000191285"/>
    </source>
</evidence>
<accession>A0A1V6T0C4</accession>
<protein>
    <submittedName>
        <fullName evidence="2">Uncharacterized protein</fullName>
    </submittedName>
</protein>
<feature type="region of interest" description="Disordered" evidence="1">
    <location>
        <begin position="1"/>
        <end position="33"/>
    </location>
</feature>
<evidence type="ECO:0000313" key="2">
    <source>
        <dbReference type="EMBL" id="OQE19571.1"/>
    </source>
</evidence>
<dbReference type="Proteomes" id="UP000191285">
    <property type="component" value="Unassembled WGS sequence"/>
</dbReference>
<reference evidence="3" key="1">
    <citation type="journal article" date="2017" name="Nat. Microbiol.">
        <title>Global analysis of biosynthetic gene clusters reveals vast potential of secondary metabolite production in Penicillium species.</title>
        <authorList>
            <person name="Nielsen J.C."/>
            <person name="Grijseels S."/>
            <person name="Prigent S."/>
            <person name="Ji B."/>
            <person name="Dainat J."/>
            <person name="Nielsen K.F."/>
            <person name="Frisvad J.C."/>
            <person name="Workman M."/>
            <person name="Nielsen J."/>
        </authorList>
    </citation>
    <scope>NUCLEOTIDE SEQUENCE [LARGE SCALE GENOMIC DNA]</scope>
    <source>
        <strain evidence="3">IBT 24891</strain>
    </source>
</reference>
<comment type="caution">
    <text evidence="2">The sequence shown here is derived from an EMBL/GenBank/DDBJ whole genome shotgun (WGS) entry which is preliminary data.</text>
</comment>
<keyword evidence="3" id="KW-1185">Reference proteome</keyword>
<dbReference type="EMBL" id="MLKD01000015">
    <property type="protein sequence ID" value="OQE19571.1"/>
    <property type="molecule type" value="Genomic_DNA"/>
</dbReference>